<dbReference type="PANTHER" id="PTHR13002:SF1">
    <property type="entry name" value="COMPLEX I ASSEMBLY FACTOR TIMMDC1, MITOCHONDRIAL"/>
    <property type="match status" value="1"/>
</dbReference>
<protein>
    <recommendedName>
        <fullName evidence="6">Complex I assembly factor TIMMDC1, mitochondrial</fullName>
    </recommendedName>
    <alternativeName>
        <fullName evidence="7">Translocase of inner mitochondrial membrane domain-containing protein 1</fullName>
    </alternativeName>
</protein>
<keyword evidence="3 8" id="KW-0812">Transmembrane</keyword>
<keyword evidence="10" id="KW-1185">Reference proteome</keyword>
<evidence type="ECO:0000256" key="3">
    <source>
        <dbReference type="ARBA" id="ARBA00022692"/>
    </source>
</evidence>
<evidence type="ECO:0000256" key="2">
    <source>
        <dbReference type="ARBA" id="ARBA00008444"/>
    </source>
</evidence>
<evidence type="ECO:0000256" key="6">
    <source>
        <dbReference type="ARBA" id="ARBA00040778"/>
    </source>
</evidence>
<gene>
    <name evidence="9" type="primary">Necator_chrIV.g13712</name>
    <name evidence="9" type="ORF">RB195_000420</name>
</gene>
<dbReference type="InterPro" id="IPR055299">
    <property type="entry name" value="TIMMDC1"/>
</dbReference>
<dbReference type="Proteomes" id="UP001303046">
    <property type="component" value="Unassembled WGS sequence"/>
</dbReference>
<evidence type="ECO:0000256" key="1">
    <source>
        <dbReference type="ARBA" id="ARBA00004141"/>
    </source>
</evidence>
<reference evidence="9 10" key="1">
    <citation type="submission" date="2023-08" db="EMBL/GenBank/DDBJ databases">
        <title>A Necator americanus chromosomal reference genome.</title>
        <authorList>
            <person name="Ilik V."/>
            <person name="Petrzelkova K.J."/>
            <person name="Pardy F."/>
            <person name="Fuh T."/>
            <person name="Niatou-Singa F.S."/>
            <person name="Gouil Q."/>
            <person name="Baker L."/>
            <person name="Ritchie M.E."/>
            <person name="Jex A.R."/>
            <person name="Gazzola D."/>
            <person name="Li H."/>
            <person name="Toshio Fujiwara R."/>
            <person name="Zhan B."/>
            <person name="Aroian R.V."/>
            <person name="Pafco B."/>
            <person name="Schwarz E.M."/>
        </authorList>
    </citation>
    <scope>NUCLEOTIDE SEQUENCE [LARGE SCALE GENOMIC DNA]</scope>
    <source>
        <strain evidence="9 10">Aroian</strain>
        <tissue evidence="9">Whole animal</tissue>
    </source>
</reference>
<comment type="subcellular location">
    <subcellularLocation>
        <location evidence="1">Membrane</location>
        <topology evidence="1">Multi-pass membrane protein</topology>
    </subcellularLocation>
</comment>
<evidence type="ECO:0000256" key="7">
    <source>
        <dbReference type="ARBA" id="ARBA00041344"/>
    </source>
</evidence>
<feature type="transmembrane region" description="Helical" evidence="8">
    <location>
        <begin position="154"/>
        <end position="175"/>
    </location>
</feature>
<keyword evidence="5 8" id="KW-0472">Membrane</keyword>
<evidence type="ECO:0000256" key="4">
    <source>
        <dbReference type="ARBA" id="ARBA00022989"/>
    </source>
</evidence>
<dbReference type="EMBL" id="JAVFWL010000004">
    <property type="protein sequence ID" value="KAK6747192.1"/>
    <property type="molecule type" value="Genomic_DNA"/>
</dbReference>
<dbReference type="PANTHER" id="PTHR13002">
    <property type="entry name" value="C3ORF1 PROTEIN-RELATED"/>
    <property type="match status" value="1"/>
</dbReference>
<sequence length="297" mass="32636">MTTGTVVQPAGLSWWKWSYWAPKSDGNSQSSTDSVQSSAAPDNAATAVTQVATSSSNSTALQGAHQAELVQELSGWGRIRILYEQPSMEHDCTQRIARMAFLTGFFLGGASTYAQAHETYERSNVGRKYLSPSDAFKRRMDYAIIRFAKSGFTMGAKAAFIAGSIVIFSTHMAAYRQKFSSWYLPAFSGALAVALHEVGGVFTFPLGVIGSLKAVGLGVTSGLTLAAVVHLYALSMDKSVDDAFWTFKREYENDMRLSREWDERVTELMKAEGYKWRGSAAQRLRKLDEEKLAAQDA</sequence>
<evidence type="ECO:0000256" key="8">
    <source>
        <dbReference type="SAM" id="Phobius"/>
    </source>
</evidence>
<keyword evidence="4 8" id="KW-1133">Transmembrane helix</keyword>
<feature type="transmembrane region" description="Helical" evidence="8">
    <location>
        <begin position="214"/>
        <end position="234"/>
    </location>
</feature>
<name>A0ABR1DA75_NECAM</name>
<proteinExistence type="inferred from homology"/>
<accession>A0ABR1DA75</accession>
<comment type="caution">
    <text evidence="9">The sequence shown here is derived from an EMBL/GenBank/DDBJ whole genome shotgun (WGS) entry which is preliminary data.</text>
</comment>
<evidence type="ECO:0000313" key="9">
    <source>
        <dbReference type="EMBL" id="KAK6747192.1"/>
    </source>
</evidence>
<organism evidence="9 10">
    <name type="scientific">Necator americanus</name>
    <name type="common">Human hookworm</name>
    <dbReference type="NCBI Taxonomy" id="51031"/>
    <lineage>
        <taxon>Eukaryota</taxon>
        <taxon>Metazoa</taxon>
        <taxon>Ecdysozoa</taxon>
        <taxon>Nematoda</taxon>
        <taxon>Chromadorea</taxon>
        <taxon>Rhabditida</taxon>
        <taxon>Rhabditina</taxon>
        <taxon>Rhabditomorpha</taxon>
        <taxon>Strongyloidea</taxon>
        <taxon>Ancylostomatidae</taxon>
        <taxon>Bunostominae</taxon>
        <taxon>Necator</taxon>
    </lineage>
</organism>
<evidence type="ECO:0000313" key="10">
    <source>
        <dbReference type="Proteomes" id="UP001303046"/>
    </source>
</evidence>
<feature type="transmembrane region" description="Helical" evidence="8">
    <location>
        <begin position="182"/>
        <end position="202"/>
    </location>
</feature>
<comment type="similarity">
    <text evidence="2">Belongs to the Tim17/Tim22/Tim23 family.</text>
</comment>
<evidence type="ECO:0000256" key="5">
    <source>
        <dbReference type="ARBA" id="ARBA00023136"/>
    </source>
</evidence>